<dbReference type="Gene3D" id="3.30.565.10">
    <property type="entry name" value="Histidine kinase-like ATPase, C-terminal domain"/>
    <property type="match status" value="1"/>
</dbReference>
<dbReference type="PRINTS" id="PR00344">
    <property type="entry name" value="BCTRLSENSOR"/>
</dbReference>
<dbReference type="SMART" id="SM00091">
    <property type="entry name" value="PAS"/>
    <property type="match status" value="1"/>
</dbReference>
<feature type="domain" description="HAMP" evidence="14">
    <location>
        <begin position="203"/>
        <end position="255"/>
    </location>
</feature>
<feature type="transmembrane region" description="Helical" evidence="10">
    <location>
        <begin position="12"/>
        <end position="28"/>
    </location>
</feature>
<keyword evidence="10" id="KW-0472">Membrane</keyword>
<dbReference type="InterPro" id="IPR003661">
    <property type="entry name" value="HisK_dim/P_dom"/>
</dbReference>
<keyword evidence="4" id="KW-0808">Transferase</keyword>
<dbReference type="InterPro" id="IPR036097">
    <property type="entry name" value="HisK_dim/P_sf"/>
</dbReference>
<dbReference type="EC" id="2.7.13.3" evidence="2"/>
<dbReference type="InterPro" id="IPR036890">
    <property type="entry name" value="HATPase_C_sf"/>
</dbReference>
<dbReference type="SUPFAM" id="SSF47384">
    <property type="entry name" value="Homodimeric domain of signal transducing histidine kinase"/>
    <property type="match status" value="1"/>
</dbReference>
<keyword evidence="5" id="KW-0547">Nucleotide-binding</keyword>
<evidence type="ECO:0000256" key="1">
    <source>
        <dbReference type="ARBA" id="ARBA00000085"/>
    </source>
</evidence>
<comment type="catalytic activity">
    <reaction evidence="1">
        <text>ATP + protein L-histidine = ADP + protein N-phospho-L-histidine.</text>
        <dbReference type="EC" id="2.7.13.3"/>
    </reaction>
</comment>
<dbReference type="NCBIfam" id="TIGR00229">
    <property type="entry name" value="sensory_box"/>
    <property type="match status" value="1"/>
</dbReference>
<keyword evidence="10" id="KW-0812">Transmembrane</keyword>
<dbReference type="InterPro" id="IPR000014">
    <property type="entry name" value="PAS"/>
</dbReference>
<keyword evidence="3" id="KW-0597">Phosphoprotein</keyword>
<dbReference type="SMART" id="SM00388">
    <property type="entry name" value="HisKA"/>
    <property type="match status" value="1"/>
</dbReference>
<dbReference type="InterPro" id="IPR001610">
    <property type="entry name" value="PAC"/>
</dbReference>
<proteinExistence type="predicted"/>
<dbReference type="PANTHER" id="PTHR43065:SF46">
    <property type="entry name" value="C4-DICARBOXYLATE TRANSPORT SENSOR PROTEIN DCTB"/>
    <property type="match status" value="1"/>
</dbReference>
<dbReference type="PROSITE" id="PS50112">
    <property type="entry name" value="PAS"/>
    <property type="match status" value="1"/>
</dbReference>
<feature type="transmembrane region" description="Helical" evidence="10">
    <location>
        <begin position="182"/>
        <end position="201"/>
    </location>
</feature>
<keyword evidence="8" id="KW-0902">Two-component regulatory system</keyword>
<protein>
    <recommendedName>
        <fullName evidence="2">histidine kinase</fullName>
        <ecNumber evidence="2">2.7.13.3</ecNumber>
    </recommendedName>
</protein>
<dbReference type="SMART" id="SM00304">
    <property type="entry name" value="HAMP"/>
    <property type="match status" value="1"/>
</dbReference>
<dbReference type="SMART" id="SM00387">
    <property type="entry name" value="HATPase_c"/>
    <property type="match status" value="1"/>
</dbReference>
<keyword evidence="6" id="KW-0418">Kinase</keyword>
<dbReference type="GO" id="GO:0005524">
    <property type="term" value="F:ATP binding"/>
    <property type="evidence" value="ECO:0007669"/>
    <property type="project" value="UniProtKB-KW"/>
</dbReference>
<evidence type="ECO:0000256" key="9">
    <source>
        <dbReference type="SAM" id="Coils"/>
    </source>
</evidence>
<evidence type="ECO:0000256" key="2">
    <source>
        <dbReference type="ARBA" id="ARBA00012438"/>
    </source>
</evidence>
<evidence type="ECO:0000256" key="10">
    <source>
        <dbReference type="SAM" id="Phobius"/>
    </source>
</evidence>
<comment type="caution">
    <text evidence="15">The sequence shown here is derived from an EMBL/GenBank/DDBJ whole genome shotgun (WGS) entry which is preliminary data.</text>
</comment>
<keyword evidence="9" id="KW-0175">Coiled coil</keyword>
<dbReference type="GO" id="GO:0000155">
    <property type="term" value="F:phosphorelay sensor kinase activity"/>
    <property type="evidence" value="ECO:0007669"/>
    <property type="project" value="InterPro"/>
</dbReference>
<dbReference type="PROSITE" id="PS50885">
    <property type="entry name" value="HAMP"/>
    <property type="match status" value="1"/>
</dbReference>
<dbReference type="InterPro" id="IPR004358">
    <property type="entry name" value="Sig_transdc_His_kin-like_C"/>
</dbReference>
<dbReference type="GO" id="GO:0016020">
    <property type="term" value="C:membrane"/>
    <property type="evidence" value="ECO:0007669"/>
    <property type="project" value="InterPro"/>
</dbReference>
<gene>
    <name evidence="15" type="ORF">A45J_1954</name>
</gene>
<evidence type="ECO:0000256" key="5">
    <source>
        <dbReference type="ARBA" id="ARBA00022741"/>
    </source>
</evidence>
<dbReference type="SUPFAM" id="SSF55785">
    <property type="entry name" value="PYP-like sensor domain (PAS domain)"/>
    <property type="match status" value="1"/>
</dbReference>
<sequence length="647" mass="74486">MKFNITCKINLLTIIGIVFTSITLNIIFKHHYIIDEMEHAEEQVMAISRLETAHFKHHIEKSEFEIMHEHIKEYLLKIKNISDIRVYDIDGYLLANKDGIKKGKTSDEKLLYAIKTRSMIHRWDGYRFIHIEPIFKKSTPPHIHYHSETEQKTKNGDHVIGFLYIEYNADYLPKYLIKRRNYFIITTAIISLIFIAVSIILSRRLTKPLIQISDASKKVAEGDLSISLPVKSKDELGILALNFNSMIESLKSARAEIENYTKNLEHIINIRTERLNNAIKELQHEKDFIEKLFSTIGATIAVLDRDGKFVKINKAWEDLRGYKEDEIRGRYVWDIMPPDSVHIAKTMFEEMLVYKAPTTFKIKVLTKDGKERIIMTNNAVFTDENGEVTYIIASGIDITEKESLEKYLMESQKLQSIATLVTGLSHNFNNILVGVVGYAGILRAQISLIEHPKKTDIMRYIEIIENSANRASELIKHLMMFSKKQEYQMTELNINNIIDDTYQIISATFPKSISIQTDLQKDIWLIKADKTQIQQALLNMCINAKDAMPEGGILKIETFNMDVTRPEHAMQYPGRYVVIKISDTGHGMDEETKHRIFEPFFTSRSLLTHTGLGLSTAYNIIKNHNGYITVDSIKGKGSTFTIFLPVK</sequence>
<dbReference type="InterPro" id="IPR003660">
    <property type="entry name" value="HAMP_dom"/>
</dbReference>
<organism evidence="15">
    <name type="scientific">hot springs metagenome</name>
    <dbReference type="NCBI Taxonomy" id="433727"/>
    <lineage>
        <taxon>unclassified sequences</taxon>
        <taxon>metagenomes</taxon>
        <taxon>ecological metagenomes</taxon>
    </lineage>
</organism>
<dbReference type="InterPro" id="IPR000700">
    <property type="entry name" value="PAS-assoc_C"/>
</dbReference>
<dbReference type="Pfam" id="PF00512">
    <property type="entry name" value="HisKA"/>
    <property type="match status" value="1"/>
</dbReference>
<evidence type="ECO:0000256" key="6">
    <source>
        <dbReference type="ARBA" id="ARBA00022777"/>
    </source>
</evidence>
<reference evidence="15" key="1">
    <citation type="submission" date="2019-10" db="EMBL/GenBank/DDBJ databases">
        <title>Metagenomic sequencing of thiosulfate-disproportionating enrichment culture.</title>
        <authorList>
            <person name="Umezawa K."/>
            <person name="Kojima H."/>
            <person name="Fukui M."/>
        </authorList>
    </citation>
    <scope>NUCLEOTIDE SEQUENCE</scope>
    <source>
        <strain evidence="15">45J</strain>
    </source>
</reference>
<evidence type="ECO:0000259" key="13">
    <source>
        <dbReference type="PROSITE" id="PS50113"/>
    </source>
</evidence>
<dbReference type="Gene3D" id="6.10.340.10">
    <property type="match status" value="1"/>
</dbReference>
<dbReference type="InterPro" id="IPR035965">
    <property type="entry name" value="PAS-like_dom_sf"/>
</dbReference>
<dbReference type="InterPro" id="IPR005467">
    <property type="entry name" value="His_kinase_dom"/>
</dbReference>
<feature type="domain" description="Histidine kinase" evidence="11">
    <location>
        <begin position="423"/>
        <end position="647"/>
    </location>
</feature>
<dbReference type="InterPro" id="IPR013656">
    <property type="entry name" value="PAS_4"/>
</dbReference>
<evidence type="ECO:0000256" key="3">
    <source>
        <dbReference type="ARBA" id="ARBA00022553"/>
    </source>
</evidence>
<name>A0A5J4KY38_9ZZZZ</name>
<dbReference type="PROSITE" id="PS50113">
    <property type="entry name" value="PAC"/>
    <property type="match status" value="1"/>
</dbReference>
<feature type="domain" description="PAS" evidence="12">
    <location>
        <begin position="285"/>
        <end position="355"/>
    </location>
</feature>
<feature type="domain" description="PAC" evidence="13">
    <location>
        <begin position="358"/>
        <end position="410"/>
    </location>
</feature>
<keyword evidence="7" id="KW-0067">ATP-binding</keyword>
<dbReference type="Gene3D" id="3.30.450.20">
    <property type="entry name" value="PAS domain"/>
    <property type="match status" value="1"/>
</dbReference>
<evidence type="ECO:0000256" key="4">
    <source>
        <dbReference type="ARBA" id="ARBA00022679"/>
    </source>
</evidence>
<dbReference type="CDD" id="cd06225">
    <property type="entry name" value="HAMP"/>
    <property type="match status" value="1"/>
</dbReference>
<dbReference type="AlphaFoldDB" id="A0A5J4KY38"/>
<evidence type="ECO:0000259" key="12">
    <source>
        <dbReference type="PROSITE" id="PS50112"/>
    </source>
</evidence>
<dbReference type="CDD" id="cd00082">
    <property type="entry name" value="HisKA"/>
    <property type="match status" value="1"/>
</dbReference>
<evidence type="ECO:0000313" key="15">
    <source>
        <dbReference type="EMBL" id="GER94194.1"/>
    </source>
</evidence>
<dbReference type="InterPro" id="IPR003594">
    <property type="entry name" value="HATPase_dom"/>
</dbReference>
<dbReference type="CDD" id="cd00130">
    <property type="entry name" value="PAS"/>
    <property type="match status" value="1"/>
</dbReference>
<dbReference type="Pfam" id="PF08448">
    <property type="entry name" value="PAS_4"/>
    <property type="match status" value="1"/>
</dbReference>
<dbReference type="Pfam" id="PF00672">
    <property type="entry name" value="HAMP"/>
    <property type="match status" value="1"/>
</dbReference>
<evidence type="ECO:0000259" key="11">
    <source>
        <dbReference type="PROSITE" id="PS50109"/>
    </source>
</evidence>
<evidence type="ECO:0000256" key="7">
    <source>
        <dbReference type="ARBA" id="ARBA00022840"/>
    </source>
</evidence>
<dbReference type="Pfam" id="PF02518">
    <property type="entry name" value="HATPase_c"/>
    <property type="match status" value="1"/>
</dbReference>
<dbReference type="EMBL" id="BLAB01000001">
    <property type="protein sequence ID" value="GER94194.1"/>
    <property type="molecule type" value="Genomic_DNA"/>
</dbReference>
<feature type="coiled-coil region" evidence="9">
    <location>
        <begin position="243"/>
        <end position="292"/>
    </location>
</feature>
<dbReference type="Gene3D" id="1.10.287.130">
    <property type="match status" value="1"/>
</dbReference>
<dbReference type="SMART" id="SM00086">
    <property type="entry name" value="PAC"/>
    <property type="match status" value="1"/>
</dbReference>
<keyword evidence="10" id="KW-1133">Transmembrane helix</keyword>
<dbReference type="SUPFAM" id="SSF55874">
    <property type="entry name" value="ATPase domain of HSP90 chaperone/DNA topoisomerase II/histidine kinase"/>
    <property type="match status" value="1"/>
</dbReference>
<dbReference type="SUPFAM" id="SSF158472">
    <property type="entry name" value="HAMP domain-like"/>
    <property type="match status" value="1"/>
</dbReference>
<accession>A0A5J4KY38</accession>
<dbReference type="PROSITE" id="PS50109">
    <property type="entry name" value="HIS_KIN"/>
    <property type="match status" value="1"/>
</dbReference>
<dbReference type="PANTHER" id="PTHR43065">
    <property type="entry name" value="SENSOR HISTIDINE KINASE"/>
    <property type="match status" value="1"/>
</dbReference>
<evidence type="ECO:0000256" key="8">
    <source>
        <dbReference type="ARBA" id="ARBA00023012"/>
    </source>
</evidence>
<evidence type="ECO:0000259" key="14">
    <source>
        <dbReference type="PROSITE" id="PS50885"/>
    </source>
</evidence>